<evidence type="ECO:0000313" key="2">
    <source>
        <dbReference type="Proteomes" id="UP000019141"/>
    </source>
</evidence>
<reference evidence="1 2" key="1">
    <citation type="journal article" date="2014" name="Nature">
        <title>An environmental bacterial taxon with a large and distinct metabolic repertoire.</title>
        <authorList>
            <person name="Wilson M.C."/>
            <person name="Mori T."/>
            <person name="Ruckert C."/>
            <person name="Uria A.R."/>
            <person name="Helf M.J."/>
            <person name="Takada K."/>
            <person name="Gernert C."/>
            <person name="Steffens U.A."/>
            <person name="Heycke N."/>
            <person name="Schmitt S."/>
            <person name="Rinke C."/>
            <person name="Helfrich E.J."/>
            <person name="Brachmann A.O."/>
            <person name="Gurgui C."/>
            <person name="Wakimoto T."/>
            <person name="Kracht M."/>
            <person name="Crusemann M."/>
            <person name="Hentschel U."/>
            <person name="Abe I."/>
            <person name="Matsunaga S."/>
            <person name="Kalinowski J."/>
            <person name="Takeyama H."/>
            <person name="Piel J."/>
        </authorList>
    </citation>
    <scope>NUCLEOTIDE SEQUENCE [LARGE SCALE GENOMIC DNA]</scope>
    <source>
        <strain evidence="2">TSY1</strain>
    </source>
</reference>
<dbReference type="EMBL" id="AZHW01000620">
    <property type="protein sequence ID" value="ETW97786.1"/>
    <property type="molecule type" value="Genomic_DNA"/>
</dbReference>
<dbReference type="Proteomes" id="UP000019141">
    <property type="component" value="Unassembled WGS sequence"/>
</dbReference>
<evidence type="ECO:0008006" key="3">
    <source>
        <dbReference type="Google" id="ProtNLM"/>
    </source>
</evidence>
<sequence length="82" mass="8825">MIEGRIIKLDAETRRVVIATAQGQEIDVTFPEGATIEVSEPETMGTMGGELEDLHEGYWVEVEIASHNSDGSCNCATLVSVS</sequence>
<keyword evidence="2" id="KW-1185">Reference proteome</keyword>
<evidence type="ECO:0000313" key="1">
    <source>
        <dbReference type="EMBL" id="ETW97786.1"/>
    </source>
</evidence>
<dbReference type="HOGENOM" id="CLU_2551971_0_0_7"/>
<gene>
    <name evidence="1" type="ORF">ETSY1_21345</name>
</gene>
<comment type="caution">
    <text evidence="1">The sequence shown here is derived from an EMBL/GenBank/DDBJ whole genome shotgun (WGS) entry which is preliminary data.</text>
</comment>
<dbReference type="AlphaFoldDB" id="W4LKC9"/>
<name>W4LKC9_ENTF1</name>
<accession>W4LKC9</accession>
<organism evidence="1 2">
    <name type="scientific">Entotheonella factor</name>
    <dbReference type="NCBI Taxonomy" id="1429438"/>
    <lineage>
        <taxon>Bacteria</taxon>
        <taxon>Pseudomonadati</taxon>
        <taxon>Nitrospinota/Tectimicrobiota group</taxon>
        <taxon>Candidatus Tectimicrobiota</taxon>
        <taxon>Candidatus Entotheonellia</taxon>
        <taxon>Candidatus Entotheonellales</taxon>
        <taxon>Candidatus Entotheonellaceae</taxon>
        <taxon>Candidatus Entotheonella</taxon>
    </lineage>
</organism>
<protein>
    <recommendedName>
        <fullName evidence="3">DUF5666 domain-containing protein</fullName>
    </recommendedName>
</protein>
<proteinExistence type="predicted"/>